<dbReference type="HOGENOM" id="CLU_2202092_0_0_1"/>
<evidence type="ECO:0000313" key="2">
    <source>
        <dbReference type="Proteomes" id="UP000011713"/>
    </source>
</evidence>
<reference evidence="2" key="1">
    <citation type="journal article" date="2010" name="Science">
        <title>Signatures of adaptation to obligate biotrophy in the Hyaloperonospora arabidopsidis genome.</title>
        <authorList>
            <person name="Baxter L."/>
            <person name="Tripathy S."/>
            <person name="Ishaque N."/>
            <person name="Boot N."/>
            <person name="Cabral A."/>
            <person name="Kemen E."/>
            <person name="Thines M."/>
            <person name="Ah-Fong A."/>
            <person name="Anderson R."/>
            <person name="Badejoko W."/>
            <person name="Bittner-Eddy P."/>
            <person name="Boore J.L."/>
            <person name="Chibucos M.C."/>
            <person name="Coates M."/>
            <person name="Dehal P."/>
            <person name="Delehaunty K."/>
            <person name="Dong S."/>
            <person name="Downton P."/>
            <person name="Dumas B."/>
            <person name="Fabro G."/>
            <person name="Fronick C."/>
            <person name="Fuerstenberg S.I."/>
            <person name="Fulton L."/>
            <person name="Gaulin E."/>
            <person name="Govers F."/>
            <person name="Hughes L."/>
            <person name="Humphray S."/>
            <person name="Jiang R.H."/>
            <person name="Judelson H."/>
            <person name="Kamoun S."/>
            <person name="Kyung K."/>
            <person name="Meijer H."/>
            <person name="Minx P."/>
            <person name="Morris P."/>
            <person name="Nelson J."/>
            <person name="Phuntumart V."/>
            <person name="Qutob D."/>
            <person name="Rehmany A."/>
            <person name="Rougon-Cardoso A."/>
            <person name="Ryden P."/>
            <person name="Torto-Alalibo T."/>
            <person name="Studholme D."/>
            <person name="Wang Y."/>
            <person name="Win J."/>
            <person name="Wood J."/>
            <person name="Clifton S.W."/>
            <person name="Rogers J."/>
            <person name="Van den Ackerveken G."/>
            <person name="Jones J.D."/>
            <person name="McDowell J.M."/>
            <person name="Beynon J."/>
            <person name="Tyler B.M."/>
        </authorList>
    </citation>
    <scope>NUCLEOTIDE SEQUENCE [LARGE SCALE GENOMIC DNA]</scope>
    <source>
        <strain evidence="2">Emoy2</strain>
    </source>
</reference>
<sequence length="108" mass="12651">MVVPIPRRYNLYPFSEFTIITLPLIIQQKMTHLRQKVLSTGHHPSQGSCCDNKDGTELSCDLQKLKNVVLKLFQSVPIRFCRWRRRWLLLEILYVHGRSTVNETVGDQ</sequence>
<dbReference type="EnsemblProtists" id="HpaT805449">
    <property type="protein sequence ID" value="HpaP805449"/>
    <property type="gene ID" value="HpaG805449"/>
</dbReference>
<keyword evidence="2" id="KW-1185">Reference proteome</keyword>
<evidence type="ECO:0000313" key="1">
    <source>
        <dbReference type="EnsemblProtists" id="HpaP805449"/>
    </source>
</evidence>
<dbReference type="VEuPathDB" id="FungiDB:HpaG805449"/>
<dbReference type="InParanoid" id="M4BGM8"/>
<name>M4BGM8_HYAAE</name>
<protein>
    <submittedName>
        <fullName evidence="1">Uncharacterized protein</fullName>
    </submittedName>
</protein>
<dbReference type="EMBL" id="JH598234">
    <property type="status" value="NOT_ANNOTATED_CDS"/>
    <property type="molecule type" value="Genomic_DNA"/>
</dbReference>
<organism evidence="1 2">
    <name type="scientific">Hyaloperonospora arabidopsidis (strain Emoy2)</name>
    <name type="common">Downy mildew agent</name>
    <name type="synonym">Peronospora arabidopsidis</name>
    <dbReference type="NCBI Taxonomy" id="559515"/>
    <lineage>
        <taxon>Eukaryota</taxon>
        <taxon>Sar</taxon>
        <taxon>Stramenopiles</taxon>
        <taxon>Oomycota</taxon>
        <taxon>Peronosporomycetes</taxon>
        <taxon>Peronosporales</taxon>
        <taxon>Peronosporaceae</taxon>
        <taxon>Hyaloperonospora</taxon>
    </lineage>
</organism>
<proteinExistence type="predicted"/>
<dbReference type="AlphaFoldDB" id="M4BGM8"/>
<dbReference type="Proteomes" id="UP000011713">
    <property type="component" value="Unassembled WGS sequence"/>
</dbReference>
<reference evidence="1" key="2">
    <citation type="submission" date="2015-06" db="UniProtKB">
        <authorList>
            <consortium name="EnsemblProtists"/>
        </authorList>
    </citation>
    <scope>IDENTIFICATION</scope>
    <source>
        <strain evidence="1">Emoy2</strain>
    </source>
</reference>
<accession>M4BGM8</accession>